<dbReference type="AlphaFoldDB" id="A0AAV2AUU2"/>
<dbReference type="EMBL" id="CAXIEN010000214">
    <property type="protein sequence ID" value="CAL1287190.1"/>
    <property type="molecule type" value="Genomic_DNA"/>
</dbReference>
<comment type="caution">
    <text evidence="1">The sequence shown here is derived from an EMBL/GenBank/DDBJ whole genome shotgun (WGS) entry which is preliminary data.</text>
</comment>
<keyword evidence="2" id="KW-1185">Reference proteome</keyword>
<proteinExistence type="predicted"/>
<reference evidence="1 2" key="1">
    <citation type="submission" date="2024-04" db="EMBL/GenBank/DDBJ databases">
        <authorList>
            <person name="Rising A."/>
            <person name="Reimegard J."/>
            <person name="Sonavane S."/>
            <person name="Akerstrom W."/>
            <person name="Nylinder S."/>
            <person name="Hedman E."/>
            <person name="Kallberg Y."/>
        </authorList>
    </citation>
    <scope>NUCLEOTIDE SEQUENCE [LARGE SCALE GENOMIC DNA]</scope>
</reference>
<organism evidence="1 2">
    <name type="scientific">Larinioides sclopetarius</name>
    <dbReference type="NCBI Taxonomy" id="280406"/>
    <lineage>
        <taxon>Eukaryota</taxon>
        <taxon>Metazoa</taxon>
        <taxon>Ecdysozoa</taxon>
        <taxon>Arthropoda</taxon>
        <taxon>Chelicerata</taxon>
        <taxon>Arachnida</taxon>
        <taxon>Araneae</taxon>
        <taxon>Araneomorphae</taxon>
        <taxon>Entelegynae</taxon>
        <taxon>Araneoidea</taxon>
        <taxon>Araneidae</taxon>
        <taxon>Larinioides</taxon>
    </lineage>
</organism>
<evidence type="ECO:0000313" key="2">
    <source>
        <dbReference type="Proteomes" id="UP001497382"/>
    </source>
</evidence>
<name>A0AAV2AUU2_9ARAC</name>
<evidence type="ECO:0000313" key="1">
    <source>
        <dbReference type="EMBL" id="CAL1287190.1"/>
    </source>
</evidence>
<dbReference type="Proteomes" id="UP001497382">
    <property type="component" value="Unassembled WGS sequence"/>
</dbReference>
<protein>
    <submittedName>
        <fullName evidence="1">Uncharacterized protein</fullName>
    </submittedName>
</protein>
<gene>
    <name evidence="1" type="ORF">LARSCL_LOCUS14687</name>
</gene>
<sequence length="167" mass="18857">MDPQVSDSGDSTHEYIFAADLLTFVLEHYKISWQWSLYPIDTTEHFFRPNIGRAILNFMIQKTAIIRNTTQSVIPENGSWNPENLKGMLSLVLLQRPGKEFAMLVTVNAYLCHIAVSVARRGDLRLVDDIVGIIAYVMRVLVGNANWRWLEAQSEGLNRAVRIPGGA</sequence>
<accession>A0AAV2AUU2</accession>